<dbReference type="InterPro" id="IPR014757">
    <property type="entry name" value="Tscrpt_reg_IclR_C"/>
</dbReference>
<evidence type="ECO:0000256" key="2">
    <source>
        <dbReference type="ARBA" id="ARBA00023125"/>
    </source>
</evidence>
<evidence type="ECO:0000313" key="7">
    <source>
        <dbReference type="Proteomes" id="UP001196870"/>
    </source>
</evidence>
<dbReference type="InterPro" id="IPR029016">
    <property type="entry name" value="GAF-like_dom_sf"/>
</dbReference>
<proteinExistence type="predicted"/>
<reference evidence="7" key="1">
    <citation type="journal article" date="2021" name="Syst. Appl. Microbiol.">
        <title>Roseomonas hellenica sp. nov., isolated from roots of wild-growing Alkanna tinctoria.</title>
        <authorList>
            <person name="Rat A."/>
            <person name="Naranjo H.D."/>
            <person name="Lebbe L."/>
            <person name="Cnockaert M."/>
            <person name="Krigas N."/>
            <person name="Grigoriadou K."/>
            <person name="Maloupa E."/>
            <person name="Willems A."/>
        </authorList>
    </citation>
    <scope>NUCLEOTIDE SEQUENCE [LARGE SCALE GENOMIC DNA]</scope>
    <source>
        <strain evidence="7">LMG 31523</strain>
    </source>
</reference>
<dbReference type="InterPro" id="IPR036390">
    <property type="entry name" value="WH_DNA-bd_sf"/>
</dbReference>
<dbReference type="Proteomes" id="UP001196870">
    <property type="component" value="Unassembled WGS sequence"/>
</dbReference>
<dbReference type="Pfam" id="PF01614">
    <property type="entry name" value="IclR_C"/>
    <property type="match status" value="1"/>
</dbReference>
<evidence type="ECO:0000313" key="6">
    <source>
        <dbReference type="EMBL" id="MBR0668700.1"/>
    </source>
</evidence>
<evidence type="ECO:0000256" key="1">
    <source>
        <dbReference type="ARBA" id="ARBA00023015"/>
    </source>
</evidence>
<keyword evidence="7" id="KW-1185">Reference proteome</keyword>
<feature type="domain" description="HTH iclR-type" evidence="4">
    <location>
        <begin position="15"/>
        <end position="76"/>
    </location>
</feature>
<dbReference type="Gene3D" id="3.30.450.40">
    <property type="match status" value="2"/>
</dbReference>
<dbReference type="InterPro" id="IPR005471">
    <property type="entry name" value="Tscrpt_reg_IclR_N"/>
</dbReference>
<dbReference type="Gene3D" id="1.10.10.10">
    <property type="entry name" value="Winged helix-like DNA-binding domain superfamily/Winged helix DNA-binding domain"/>
    <property type="match status" value="1"/>
</dbReference>
<dbReference type="PANTHER" id="PTHR30136">
    <property type="entry name" value="HELIX-TURN-HELIX TRANSCRIPTIONAL REGULATOR, ICLR FAMILY"/>
    <property type="match status" value="1"/>
</dbReference>
<evidence type="ECO:0000259" key="5">
    <source>
        <dbReference type="PROSITE" id="PS51078"/>
    </source>
</evidence>
<evidence type="ECO:0000259" key="4">
    <source>
        <dbReference type="PROSITE" id="PS51077"/>
    </source>
</evidence>
<keyword evidence="3" id="KW-0804">Transcription</keyword>
<dbReference type="EMBL" id="JAAGBB010000066">
    <property type="protein sequence ID" value="MBR0668700.1"/>
    <property type="molecule type" value="Genomic_DNA"/>
</dbReference>
<keyword evidence="2" id="KW-0238">DNA-binding</keyword>
<accession>A0ABS5F9A5</accession>
<dbReference type="Pfam" id="PF09339">
    <property type="entry name" value="HTH_IclR"/>
    <property type="match status" value="1"/>
</dbReference>
<dbReference type="PROSITE" id="PS51077">
    <property type="entry name" value="HTH_ICLR"/>
    <property type="match status" value="1"/>
</dbReference>
<dbReference type="SUPFAM" id="SSF55781">
    <property type="entry name" value="GAF domain-like"/>
    <property type="match status" value="1"/>
</dbReference>
<sequence>MTTRTPRPKPALDGVAAAGRALAILSAFRKGDRHLSLAVLSDRTGLVKSTIMRLAISLEAQGFLARTPEGAYRLDAELLRLGSIYRDAFGLEAHVLPVLEALVARTGETAGFYVRHGERRLCLFRVDSPHLLRMHVRPGETLPMDDSATAQVLRAFGRRPLPAKARAMALPAWTSGATDPDTASLAMPVFGPGPDLAGALMLSGPISRMDARRAEAAKPLLREAAAGLTRALGGEAPAALSDAAA</sequence>
<dbReference type="SMART" id="SM00346">
    <property type="entry name" value="HTH_ICLR"/>
    <property type="match status" value="1"/>
</dbReference>
<feature type="domain" description="IclR-ED" evidence="5">
    <location>
        <begin position="77"/>
        <end position="234"/>
    </location>
</feature>
<dbReference type="PANTHER" id="PTHR30136:SF39">
    <property type="entry name" value="TRANSCRIPTIONAL REGULATORY PROTEIN"/>
    <property type="match status" value="1"/>
</dbReference>
<keyword evidence="1" id="KW-0805">Transcription regulation</keyword>
<name>A0ABS5F9A5_9PROT</name>
<dbReference type="RefSeq" id="WP_211856587.1">
    <property type="nucleotide sequence ID" value="NZ_JAAGBB010000066.1"/>
</dbReference>
<protein>
    <submittedName>
        <fullName evidence="6">IclR family transcriptional regulator</fullName>
    </submittedName>
</protein>
<organism evidence="6 7">
    <name type="scientific">Plastoroseomonas hellenica</name>
    <dbReference type="NCBI Taxonomy" id="2687306"/>
    <lineage>
        <taxon>Bacteria</taxon>
        <taxon>Pseudomonadati</taxon>
        <taxon>Pseudomonadota</taxon>
        <taxon>Alphaproteobacteria</taxon>
        <taxon>Acetobacterales</taxon>
        <taxon>Acetobacteraceae</taxon>
        <taxon>Plastoroseomonas</taxon>
    </lineage>
</organism>
<gene>
    <name evidence="6" type="ORF">GXW71_30390</name>
</gene>
<dbReference type="InterPro" id="IPR036388">
    <property type="entry name" value="WH-like_DNA-bd_sf"/>
</dbReference>
<comment type="caution">
    <text evidence="6">The sequence shown here is derived from an EMBL/GenBank/DDBJ whole genome shotgun (WGS) entry which is preliminary data.</text>
</comment>
<dbReference type="PROSITE" id="PS51078">
    <property type="entry name" value="ICLR_ED"/>
    <property type="match status" value="1"/>
</dbReference>
<dbReference type="SUPFAM" id="SSF46785">
    <property type="entry name" value="Winged helix' DNA-binding domain"/>
    <property type="match status" value="1"/>
</dbReference>
<dbReference type="InterPro" id="IPR050707">
    <property type="entry name" value="HTH_MetabolicPath_Reg"/>
</dbReference>
<evidence type="ECO:0000256" key="3">
    <source>
        <dbReference type="ARBA" id="ARBA00023163"/>
    </source>
</evidence>